<feature type="chain" id="PRO_5036409367" evidence="2">
    <location>
        <begin position="21"/>
        <end position="690"/>
    </location>
</feature>
<evidence type="ECO:0000313" key="5">
    <source>
        <dbReference type="Proteomes" id="UP000663832"/>
    </source>
</evidence>
<proteinExistence type="predicted"/>
<keyword evidence="1" id="KW-1133">Transmembrane helix</keyword>
<feature type="transmembrane region" description="Helical" evidence="1">
    <location>
        <begin position="623"/>
        <end position="644"/>
    </location>
</feature>
<sequence length="690" mass="79656">MKALITILLFIFLFFQSFKCNVSNIYIQPELAVLNLSSTTKFICIKEKDDYRGFEINLLPKISSQYVQISINRLNNTATEIIIQSLDYIGAFYLTCSSTGERNLSARSNILIGREPGLLMRTKRCIVYYDTYIDCTIIAPIMVQAITNKLPYEINFFERILSYQKRIYQLQPELVEMNPINGTLTYRWFPESIKKFPPKLKMVVYATIHHFGTSNYTMDMTPIYNISSNFTVPVISSTDLKIEFNYGKFSSLSFCHGNLTNEEQIQTSNVKQDIRTFDESNEAIYVSDLNPNTWYQICFHCRRDSSIDTISNTECYRYKTLEESRPHIVILNSTSTVNFTCFNYQTNNSSLEASLSKNISSNEIKLFTNPLNTTAIHIRLESTNYVGIFYLLCYSNGEQSKGTRADIIVVAAPGVLQLAEKCRVYDRQYIKCVIRAPTIARAVQNDFPVRFEFKEAANSPEHMAYRPQFKFLRNESNYENLIFKWQPAVDGEFPSGVRMQMKAMLPHFEPSSYNFDMTPVFRIKPRFNLRAISSNQVEMSITSLNPSAFCEKTVIPKLTATSNQTWTVVESNRNNILIDNLSPDSMYHICMKCRQIYSDPDGVAECQEIKTLSRLEWFLQNKFFIIVIAIVVVLLFIAGLIYFFRRKICNGKKRYKQPYYPTIIPGGRYYRSIADITEVIDQCAAPEILS</sequence>
<feature type="signal peptide" evidence="2">
    <location>
        <begin position="1"/>
        <end position="20"/>
    </location>
</feature>
<dbReference type="Proteomes" id="UP000663877">
    <property type="component" value="Unassembled WGS sequence"/>
</dbReference>
<dbReference type="AlphaFoldDB" id="A0A813TD02"/>
<evidence type="ECO:0000313" key="6">
    <source>
        <dbReference type="Proteomes" id="UP000663877"/>
    </source>
</evidence>
<evidence type="ECO:0000256" key="2">
    <source>
        <dbReference type="SAM" id="SignalP"/>
    </source>
</evidence>
<reference evidence="3" key="1">
    <citation type="submission" date="2021-02" db="EMBL/GenBank/DDBJ databases">
        <authorList>
            <person name="Nowell W R."/>
        </authorList>
    </citation>
    <scope>NUCLEOTIDE SEQUENCE</scope>
</reference>
<accession>A0A813TD02</accession>
<keyword evidence="2" id="KW-0732">Signal</keyword>
<gene>
    <name evidence="3" type="ORF">BJG266_LOCUS5548</name>
    <name evidence="4" type="ORF">QVE165_LOCUS10898</name>
</gene>
<evidence type="ECO:0000313" key="3">
    <source>
        <dbReference type="EMBL" id="CAF0807589.1"/>
    </source>
</evidence>
<dbReference type="Proteomes" id="UP000663832">
    <property type="component" value="Unassembled WGS sequence"/>
</dbReference>
<dbReference type="EMBL" id="CAJNOI010000015">
    <property type="protein sequence ID" value="CAF0807589.1"/>
    <property type="molecule type" value="Genomic_DNA"/>
</dbReference>
<evidence type="ECO:0000256" key="1">
    <source>
        <dbReference type="SAM" id="Phobius"/>
    </source>
</evidence>
<dbReference type="EMBL" id="CAJNOM010000052">
    <property type="protein sequence ID" value="CAF0927415.1"/>
    <property type="molecule type" value="Genomic_DNA"/>
</dbReference>
<keyword evidence="1" id="KW-0812">Transmembrane</keyword>
<keyword evidence="5" id="KW-1185">Reference proteome</keyword>
<evidence type="ECO:0000313" key="4">
    <source>
        <dbReference type="EMBL" id="CAF0927415.1"/>
    </source>
</evidence>
<comment type="caution">
    <text evidence="3">The sequence shown here is derived from an EMBL/GenBank/DDBJ whole genome shotgun (WGS) entry which is preliminary data.</text>
</comment>
<keyword evidence="1" id="KW-0472">Membrane</keyword>
<name>A0A813TD02_9BILA</name>
<organism evidence="3 6">
    <name type="scientific">Adineta steineri</name>
    <dbReference type="NCBI Taxonomy" id="433720"/>
    <lineage>
        <taxon>Eukaryota</taxon>
        <taxon>Metazoa</taxon>
        <taxon>Spiralia</taxon>
        <taxon>Gnathifera</taxon>
        <taxon>Rotifera</taxon>
        <taxon>Eurotatoria</taxon>
        <taxon>Bdelloidea</taxon>
        <taxon>Adinetida</taxon>
        <taxon>Adinetidae</taxon>
        <taxon>Adineta</taxon>
    </lineage>
</organism>
<protein>
    <submittedName>
        <fullName evidence="3">Uncharacterized protein</fullName>
    </submittedName>
</protein>